<gene>
    <name evidence="2" type="ORF">L207DRAFT_623767</name>
</gene>
<feature type="chain" id="PRO_5014359940" evidence="1">
    <location>
        <begin position="17"/>
        <end position="133"/>
    </location>
</feature>
<dbReference type="AlphaFoldDB" id="A0A2J6RSP1"/>
<feature type="signal peptide" evidence="1">
    <location>
        <begin position="1"/>
        <end position="16"/>
    </location>
</feature>
<sequence length="133" mass="14657">MKLTFFIVAFVGTCCAQLAPVSIANVPLDLVLLYEQLYKDCVAKGGNTYVAVQYAYDPPKTAYFEKGECYPYQIDGNAAQMGVWCRRTICYNKRYANCSGPNDPPLGVPFISEETLINPLDIVDSVGKATFCS</sequence>
<evidence type="ECO:0000313" key="3">
    <source>
        <dbReference type="Proteomes" id="UP000235786"/>
    </source>
</evidence>
<proteinExistence type="predicted"/>
<protein>
    <submittedName>
        <fullName evidence="2">Uncharacterized protein</fullName>
    </submittedName>
</protein>
<keyword evidence="3" id="KW-1185">Reference proteome</keyword>
<accession>A0A2J6RSP1</accession>
<name>A0A2J6RSP1_HYAVF</name>
<evidence type="ECO:0000256" key="1">
    <source>
        <dbReference type="SAM" id="SignalP"/>
    </source>
</evidence>
<evidence type="ECO:0000313" key="2">
    <source>
        <dbReference type="EMBL" id="PMD41539.1"/>
    </source>
</evidence>
<organism evidence="2 3">
    <name type="scientific">Hyaloscypha variabilis (strain UAMH 11265 / GT02V1 / F)</name>
    <name type="common">Meliniomyces variabilis</name>
    <dbReference type="NCBI Taxonomy" id="1149755"/>
    <lineage>
        <taxon>Eukaryota</taxon>
        <taxon>Fungi</taxon>
        <taxon>Dikarya</taxon>
        <taxon>Ascomycota</taxon>
        <taxon>Pezizomycotina</taxon>
        <taxon>Leotiomycetes</taxon>
        <taxon>Helotiales</taxon>
        <taxon>Hyaloscyphaceae</taxon>
        <taxon>Hyaloscypha</taxon>
        <taxon>Hyaloscypha variabilis</taxon>
    </lineage>
</organism>
<dbReference type="EMBL" id="KZ613944">
    <property type="protein sequence ID" value="PMD41539.1"/>
    <property type="molecule type" value="Genomic_DNA"/>
</dbReference>
<dbReference type="Proteomes" id="UP000235786">
    <property type="component" value="Unassembled WGS sequence"/>
</dbReference>
<reference evidence="2 3" key="1">
    <citation type="submission" date="2016-04" db="EMBL/GenBank/DDBJ databases">
        <title>A degradative enzymes factory behind the ericoid mycorrhizal symbiosis.</title>
        <authorList>
            <consortium name="DOE Joint Genome Institute"/>
            <person name="Martino E."/>
            <person name="Morin E."/>
            <person name="Grelet G."/>
            <person name="Kuo A."/>
            <person name="Kohler A."/>
            <person name="Daghino S."/>
            <person name="Barry K."/>
            <person name="Choi C."/>
            <person name="Cichocki N."/>
            <person name="Clum A."/>
            <person name="Copeland A."/>
            <person name="Hainaut M."/>
            <person name="Haridas S."/>
            <person name="Labutti K."/>
            <person name="Lindquist E."/>
            <person name="Lipzen A."/>
            <person name="Khouja H.-R."/>
            <person name="Murat C."/>
            <person name="Ohm R."/>
            <person name="Olson A."/>
            <person name="Spatafora J."/>
            <person name="Veneault-Fourrey C."/>
            <person name="Henrissat B."/>
            <person name="Grigoriev I."/>
            <person name="Martin F."/>
            <person name="Perotto S."/>
        </authorList>
    </citation>
    <scope>NUCLEOTIDE SEQUENCE [LARGE SCALE GENOMIC DNA]</scope>
    <source>
        <strain evidence="2 3">F</strain>
    </source>
</reference>
<dbReference type="OrthoDB" id="3536723at2759"/>
<keyword evidence="1" id="KW-0732">Signal</keyword>